<name>A0A101PUS2_STRCK</name>
<evidence type="ECO:0000259" key="6">
    <source>
        <dbReference type="Pfam" id="PF08100"/>
    </source>
</evidence>
<keyword evidence="3" id="KW-0949">S-adenosyl-L-methionine</keyword>
<proteinExistence type="predicted"/>
<evidence type="ECO:0000256" key="3">
    <source>
        <dbReference type="ARBA" id="ARBA00022691"/>
    </source>
</evidence>
<dbReference type="PANTHER" id="PTHR43712:SF2">
    <property type="entry name" value="O-METHYLTRANSFERASE CICE"/>
    <property type="match status" value="1"/>
</dbReference>
<evidence type="ECO:0000256" key="1">
    <source>
        <dbReference type="ARBA" id="ARBA00022603"/>
    </source>
</evidence>
<feature type="domain" description="O-methyltransferase dimerisation" evidence="6">
    <location>
        <begin position="17"/>
        <end position="91"/>
    </location>
</feature>
<keyword evidence="1 7" id="KW-0489">Methyltransferase</keyword>
<dbReference type="SUPFAM" id="SSF53335">
    <property type="entry name" value="S-adenosyl-L-methionine-dependent methyltransferases"/>
    <property type="match status" value="1"/>
</dbReference>
<comment type="caution">
    <text evidence="7">The sequence shown here is derived from an EMBL/GenBank/DDBJ whole genome shotgun (WGS) entry which is preliminary data.</text>
</comment>
<dbReference type="GO" id="GO:0032259">
    <property type="term" value="P:methylation"/>
    <property type="evidence" value="ECO:0007669"/>
    <property type="project" value="UniProtKB-KW"/>
</dbReference>
<evidence type="ECO:0000313" key="8">
    <source>
        <dbReference type="Proteomes" id="UP000053398"/>
    </source>
</evidence>
<reference evidence="7 8" key="1">
    <citation type="submission" date="2015-10" db="EMBL/GenBank/DDBJ databases">
        <title>Draft genome sequence of Streptomyces corchorusii DSM 40340, type strain for the species Streptomyces corchorusii.</title>
        <authorList>
            <person name="Ruckert C."/>
            <person name="Winkler A."/>
            <person name="Kalinowski J."/>
            <person name="Kampfer P."/>
            <person name="Glaeser S."/>
        </authorList>
    </citation>
    <scope>NUCLEOTIDE SEQUENCE [LARGE SCALE GENOMIC DNA]</scope>
    <source>
        <strain evidence="7 8">DSM 40340</strain>
    </source>
</reference>
<dbReference type="SUPFAM" id="SSF46785">
    <property type="entry name" value="Winged helix' DNA-binding domain"/>
    <property type="match status" value="1"/>
</dbReference>
<organism evidence="7 8">
    <name type="scientific">Streptomyces corchorusii</name>
    <name type="common">Streptomyces chibaensis</name>
    <dbReference type="NCBI Taxonomy" id="1903"/>
    <lineage>
        <taxon>Bacteria</taxon>
        <taxon>Bacillati</taxon>
        <taxon>Actinomycetota</taxon>
        <taxon>Actinomycetes</taxon>
        <taxon>Kitasatosporales</taxon>
        <taxon>Streptomycetaceae</taxon>
        <taxon>Streptomyces</taxon>
    </lineage>
</organism>
<evidence type="ECO:0000259" key="5">
    <source>
        <dbReference type="Pfam" id="PF00891"/>
    </source>
</evidence>
<evidence type="ECO:0000313" key="7">
    <source>
        <dbReference type="EMBL" id="KUN18077.1"/>
    </source>
</evidence>
<dbReference type="InterPro" id="IPR016461">
    <property type="entry name" value="COMT-like"/>
</dbReference>
<dbReference type="PANTHER" id="PTHR43712">
    <property type="entry name" value="PUTATIVE (AFU_ORTHOLOGUE AFUA_4G14580)-RELATED"/>
    <property type="match status" value="1"/>
</dbReference>
<dbReference type="PIRSF" id="PIRSF005739">
    <property type="entry name" value="O-mtase"/>
    <property type="match status" value="1"/>
</dbReference>
<dbReference type="InterPro" id="IPR036390">
    <property type="entry name" value="WH_DNA-bd_sf"/>
</dbReference>
<dbReference type="InterPro" id="IPR012967">
    <property type="entry name" value="COMT_dimerisation"/>
</dbReference>
<sequence>MERQGTAGQSPHEIIKVATAFWTSKVVLSAVELGVFAEVAKNPSTVEELCAALSLKGRGARDFFDILVSVGLLEREDGVYRTSPLSAAYLNPDDPVHDISGYLLYLNSVYPSRTLLSDCLRTGERLNYDHALAAAATGRAAGTAPGARMMPVSADDDTFGEAFATPDQVTGFVRSMTGYSMGAHLALTSAFDWSGVREVVDVGCSEGAFLAHMLRAHPHLRGVGFDLPQVGDRFSAYVETAGVQDRAHLVTGNFFSDPLPTGDVIVMGHVLHDWDLVTKQMLIHKAYDALPSGGRLLVYESLIDDERRVNTTGMVMSLNVSLVSVGGLGYTGAECTSWMTDAGFRETSVSHLDGPEYMVVGVK</sequence>
<evidence type="ECO:0000256" key="2">
    <source>
        <dbReference type="ARBA" id="ARBA00022679"/>
    </source>
</evidence>
<evidence type="ECO:0000256" key="4">
    <source>
        <dbReference type="PIRSR" id="PIRSR005739-1"/>
    </source>
</evidence>
<dbReference type="GO" id="GO:0046983">
    <property type="term" value="F:protein dimerization activity"/>
    <property type="evidence" value="ECO:0007669"/>
    <property type="project" value="InterPro"/>
</dbReference>
<dbReference type="Gene3D" id="1.10.10.10">
    <property type="entry name" value="Winged helix-like DNA-binding domain superfamily/Winged helix DNA-binding domain"/>
    <property type="match status" value="1"/>
</dbReference>
<dbReference type="GO" id="GO:0008171">
    <property type="term" value="F:O-methyltransferase activity"/>
    <property type="evidence" value="ECO:0007669"/>
    <property type="project" value="InterPro"/>
</dbReference>
<dbReference type="InterPro" id="IPR036388">
    <property type="entry name" value="WH-like_DNA-bd_sf"/>
</dbReference>
<keyword evidence="8" id="KW-1185">Reference proteome</keyword>
<protein>
    <submittedName>
        <fullName evidence="7">Methyltransferase</fullName>
    </submittedName>
</protein>
<dbReference type="Gene3D" id="3.40.50.150">
    <property type="entry name" value="Vaccinia Virus protein VP39"/>
    <property type="match status" value="1"/>
</dbReference>
<dbReference type="AlphaFoldDB" id="A0A101PUS2"/>
<dbReference type="PROSITE" id="PS51683">
    <property type="entry name" value="SAM_OMT_II"/>
    <property type="match status" value="1"/>
</dbReference>
<dbReference type="EMBL" id="LMWP01000046">
    <property type="protein sequence ID" value="KUN18077.1"/>
    <property type="molecule type" value="Genomic_DNA"/>
</dbReference>
<dbReference type="Proteomes" id="UP000053398">
    <property type="component" value="Unassembled WGS sequence"/>
</dbReference>
<dbReference type="InterPro" id="IPR001077">
    <property type="entry name" value="COMT_C"/>
</dbReference>
<dbReference type="CDD" id="cd02440">
    <property type="entry name" value="AdoMet_MTases"/>
    <property type="match status" value="1"/>
</dbReference>
<accession>A0A101PUS2</accession>
<dbReference type="Pfam" id="PF00891">
    <property type="entry name" value="Methyltransf_2"/>
    <property type="match status" value="1"/>
</dbReference>
<dbReference type="InterPro" id="IPR029063">
    <property type="entry name" value="SAM-dependent_MTases_sf"/>
</dbReference>
<gene>
    <name evidence="7" type="ORF">AQJ11_36095</name>
</gene>
<keyword evidence="2 7" id="KW-0808">Transferase</keyword>
<feature type="domain" description="O-methyltransferase C-terminal" evidence="5">
    <location>
        <begin position="171"/>
        <end position="345"/>
    </location>
</feature>
<dbReference type="RefSeq" id="WP_059266090.1">
    <property type="nucleotide sequence ID" value="NZ_KQ948368.1"/>
</dbReference>
<dbReference type="Pfam" id="PF08100">
    <property type="entry name" value="Dimerisation"/>
    <property type="match status" value="1"/>
</dbReference>
<feature type="active site" description="Proton acceptor" evidence="4">
    <location>
        <position position="272"/>
    </location>
</feature>